<dbReference type="GeneID" id="9526014"/>
<feature type="domain" description="WDR36/Utp21 C-terminal" evidence="5">
    <location>
        <begin position="939"/>
        <end position="1158"/>
    </location>
</feature>
<feature type="region of interest" description="Disordered" evidence="4">
    <location>
        <begin position="51"/>
        <end position="74"/>
    </location>
</feature>
<evidence type="ECO:0000259" key="5">
    <source>
        <dbReference type="Pfam" id="PF04192"/>
    </source>
</evidence>
<dbReference type="PANTHER" id="PTHR22840">
    <property type="entry name" value="WD REPEAT-CONTAINING PROTEIN 36"/>
    <property type="match status" value="1"/>
</dbReference>
<dbReference type="Pfam" id="PF25168">
    <property type="entry name" value="Beta-prop_WDR36-Utp21_2nd"/>
    <property type="match status" value="1"/>
</dbReference>
<reference evidence="8" key="1">
    <citation type="journal article" date="2011" name="Genome Biol.">
        <title>Comparative and functional genomics provide insights into the pathogenicity of dermatophytic fungi.</title>
        <authorList>
            <person name="Burmester A."/>
            <person name="Shelest E."/>
            <person name="Gloeckner G."/>
            <person name="Heddergott C."/>
            <person name="Schindler S."/>
            <person name="Staib P."/>
            <person name="Heidel A."/>
            <person name="Felder M."/>
            <person name="Petzold A."/>
            <person name="Szafranski K."/>
            <person name="Feuermann M."/>
            <person name="Pedruzzi I."/>
            <person name="Priebe S."/>
            <person name="Groth M."/>
            <person name="Winkler R."/>
            <person name="Li W."/>
            <person name="Kniemeyer O."/>
            <person name="Schroeckh V."/>
            <person name="Hertweck C."/>
            <person name="Hube B."/>
            <person name="White T.C."/>
            <person name="Platzer M."/>
            <person name="Guthke R."/>
            <person name="Heitman J."/>
            <person name="Woestemeyer J."/>
            <person name="Zipfel P.F."/>
            <person name="Monod M."/>
            <person name="Brakhage A.A."/>
        </authorList>
    </citation>
    <scope>NUCLEOTIDE SEQUENCE [LARGE SCALE GENOMIC DNA]</scope>
    <source>
        <strain evidence="8">ATCC MYA-4681 / CBS 112371</strain>
    </source>
</reference>
<evidence type="ECO:0000256" key="4">
    <source>
        <dbReference type="SAM" id="MobiDB-lite"/>
    </source>
</evidence>
<feature type="compositionally biased region" description="Polar residues" evidence="4">
    <location>
        <begin position="977"/>
        <end position="987"/>
    </location>
</feature>
<dbReference type="GO" id="GO:0006364">
    <property type="term" value="P:rRNA processing"/>
    <property type="evidence" value="ECO:0007669"/>
    <property type="project" value="InterPro"/>
</dbReference>
<dbReference type="EMBL" id="ABSU01000004">
    <property type="protein sequence ID" value="EFE35088.1"/>
    <property type="molecule type" value="Genomic_DNA"/>
</dbReference>
<dbReference type="Gene3D" id="2.130.10.10">
    <property type="entry name" value="YVTN repeat-like/Quinoprotein amine dehydrogenase"/>
    <property type="match status" value="2"/>
</dbReference>
<dbReference type="InterPro" id="IPR001680">
    <property type="entry name" value="WD40_rpt"/>
</dbReference>
<keyword evidence="8" id="KW-1185">Reference proteome</keyword>
<dbReference type="GO" id="GO:0032040">
    <property type="term" value="C:small-subunit processome"/>
    <property type="evidence" value="ECO:0007669"/>
    <property type="project" value="InterPro"/>
</dbReference>
<evidence type="ECO:0000259" key="6">
    <source>
        <dbReference type="Pfam" id="PF25171"/>
    </source>
</evidence>
<evidence type="ECO:0000313" key="8">
    <source>
        <dbReference type="Proteomes" id="UP000008866"/>
    </source>
</evidence>
<evidence type="ECO:0000256" key="3">
    <source>
        <dbReference type="PROSITE-ProRule" id="PRU00221"/>
    </source>
</evidence>
<accession>D4AP77</accession>
<keyword evidence="2" id="KW-0677">Repeat</keyword>
<dbReference type="PROSITE" id="PS00678">
    <property type="entry name" value="WD_REPEATS_1"/>
    <property type="match status" value="2"/>
</dbReference>
<dbReference type="GO" id="GO:0034388">
    <property type="term" value="C:Pwp2p-containing subcomplex of 90S preribosome"/>
    <property type="evidence" value="ECO:0007669"/>
    <property type="project" value="TreeGrafter"/>
</dbReference>
<dbReference type="OMA" id="CIYAWRA"/>
<dbReference type="RefSeq" id="XP_003015733.1">
    <property type="nucleotide sequence ID" value="XM_003015687.1"/>
</dbReference>
<dbReference type="InterPro" id="IPR011044">
    <property type="entry name" value="Quino_amine_DH_bsu"/>
</dbReference>
<dbReference type="InterPro" id="IPR019775">
    <property type="entry name" value="WD40_repeat_CS"/>
</dbReference>
<feature type="repeat" description="WD" evidence="3">
    <location>
        <begin position="770"/>
        <end position="811"/>
    </location>
</feature>
<dbReference type="PROSITE" id="PS50294">
    <property type="entry name" value="WD_REPEATS_REGION"/>
    <property type="match status" value="1"/>
</dbReference>
<proteinExistence type="predicted"/>
<dbReference type="SMART" id="SM00320">
    <property type="entry name" value="WD40"/>
    <property type="match status" value="9"/>
</dbReference>
<feature type="repeat" description="WD" evidence="3">
    <location>
        <begin position="685"/>
        <end position="726"/>
    </location>
</feature>
<dbReference type="InterPro" id="IPR007319">
    <property type="entry name" value="WDR36/Utp21_C"/>
</dbReference>
<dbReference type="InterPro" id="IPR059157">
    <property type="entry name" value="WDR36-Utp21_N"/>
</dbReference>
<feature type="domain" description="WDR36/Utp21 N-terminal" evidence="6">
    <location>
        <begin position="140"/>
        <end position="448"/>
    </location>
</feature>
<dbReference type="PROSITE" id="PS50082">
    <property type="entry name" value="WD_REPEATS_2"/>
    <property type="match status" value="2"/>
</dbReference>
<sequence length="1161" mass="126949">MKHKPIDGKEEAKMKITTRKKKKTGAKLLLTQRFFFFFFFFLLTEASARRSQEGKAEKEGEKEEEKEDKEERTYRDELTMANEAFDLPLAKRQKVVTEKSSHSRAPDGSRIFTPFRTLGLVSSTSVPFTSIPLGKTTFQITTSVGQSLQTYDLRRGLSLVFLTRPQTPALITATHAWRDRVFAAWGGQSAAQQSGVWVFKRGKKVAELEMPSIAPGSVAQSVDRLVVFGSWIVGCCSNRIIVWKSADYSHYTTLTPAATKEFTKLVPSTLCTMPTYLNKVFVGRSDGCVDIWNVSTGKLVYSVLPTIPGAGAVSALQPSPALSLLAIAYASGSLVIHNIRTDKPVLCLKKPGLTNSAPITSISFRTDGIGAGEDGRQDGVLATGSADGGDIVLWDLNNGGRVTGVVRNAHEPSGEDRSVQINKVEFLPGQPVMVSTGSDNALRTWIFDQTPFSPIPRPLHARSGHSAPITKVMFVPSGSDGSEVVGKWLLSAGQDRSLFGLSLRKDSQNTELSQGNVKSKAKKIGASSTSASQQTIRYEELKAPEITCLACSLNRDGGMGAAAGGPIWANSKATSAENTNMTGWESIVTGHKGDKFARTWIWGKKKAGRWALETGDSTEVKSVAMSQCGTFALVGSDGGSLVMYNLQSGIRRQSFPPRLTPAQAKKAKLQRLVDGDENELDKKKSAKHTKAITGIVVDSLNTTVVSCGLDGKVKFWNLITGQLLDELDWNPMCAITGLRFSSTSDLLALSCDDLSIRVIDIQTKKLVRELWGCVGQVNDFTISNDGRWIVAASMDSVIRVWDLPTGHLIDAFRLKNTCVSLSFSSTGEFLATAHAEGVGINLWNNKCLFMHVPTRHIEEDTAVAVAAPTASGEGGVAMIEAAFDDSWLSDDQKQPVLTPDQLSHNMMTLSMTPKTRWQTLLHLDTIKVCWLLLSTLFPHSEFHLLICLQQRNKPKEAPKKPKKAPFFLPSLESRSASGTVSIGNASADQDEDDRKRLQAERSRIARIQRMNGSAGGQLSKFTTLLHSAGEADDFTPFIEYLKLLSPANTDLEIRSLDPRSQDGQDNELALFVRALTERLRQKRDFELVNTWMAVFLRVHDDAVEAAVGPQPSEGNGAIFGPNVALQQALREWKAEQESEAKRLADLVSYCRGIVGFLRSAR</sequence>
<dbReference type="PANTHER" id="PTHR22840:SF12">
    <property type="entry name" value="WD REPEAT-CONTAINING PROTEIN 36"/>
    <property type="match status" value="1"/>
</dbReference>
<keyword evidence="1 3" id="KW-0853">WD repeat</keyword>
<gene>
    <name evidence="7" type="ORF">ARB_06044</name>
</gene>
<dbReference type="Pfam" id="PF25171">
    <property type="entry name" value="Beta-prop_WDR36-Utp21_1st"/>
    <property type="match status" value="1"/>
</dbReference>
<dbReference type="eggNOG" id="KOG1539">
    <property type="taxonomic scope" value="Eukaryota"/>
</dbReference>
<dbReference type="HOGENOM" id="CLU_002774_1_0_1"/>
<dbReference type="Proteomes" id="UP000008866">
    <property type="component" value="Unassembled WGS sequence"/>
</dbReference>
<evidence type="ECO:0000256" key="1">
    <source>
        <dbReference type="ARBA" id="ARBA00022574"/>
    </source>
</evidence>
<dbReference type="Pfam" id="PF04192">
    <property type="entry name" value="Utp21"/>
    <property type="match status" value="2"/>
</dbReference>
<protein>
    <submittedName>
        <fullName evidence="7">Uncharacterized protein</fullName>
    </submittedName>
</protein>
<dbReference type="AlphaFoldDB" id="D4AP77"/>
<evidence type="ECO:0000313" key="7">
    <source>
        <dbReference type="EMBL" id="EFE35088.1"/>
    </source>
</evidence>
<organism evidence="7 8">
    <name type="scientific">Arthroderma benhamiae (strain ATCC MYA-4681 / CBS 112371)</name>
    <name type="common">Trichophyton mentagrophytes</name>
    <dbReference type="NCBI Taxonomy" id="663331"/>
    <lineage>
        <taxon>Eukaryota</taxon>
        <taxon>Fungi</taxon>
        <taxon>Dikarya</taxon>
        <taxon>Ascomycota</taxon>
        <taxon>Pezizomycotina</taxon>
        <taxon>Eurotiomycetes</taxon>
        <taxon>Eurotiomycetidae</taxon>
        <taxon>Onygenales</taxon>
        <taxon>Arthrodermataceae</taxon>
        <taxon>Trichophyton</taxon>
    </lineage>
</organism>
<dbReference type="KEGG" id="abe:ARB_06044"/>
<dbReference type="SUPFAM" id="SSF50998">
    <property type="entry name" value="Quinoprotein alcohol dehydrogenase-like"/>
    <property type="match status" value="1"/>
</dbReference>
<dbReference type="STRING" id="663331.D4AP77"/>
<evidence type="ECO:0000256" key="2">
    <source>
        <dbReference type="ARBA" id="ARBA00022737"/>
    </source>
</evidence>
<dbReference type="SUPFAM" id="SSF50969">
    <property type="entry name" value="YVTN repeat-like/Quinoprotein amine dehydrogenase"/>
    <property type="match status" value="1"/>
</dbReference>
<feature type="domain" description="WDR36/Utp21 C-terminal" evidence="5">
    <location>
        <begin position="900"/>
        <end position="927"/>
    </location>
</feature>
<comment type="caution">
    <text evidence="7">The sequence shown here is derived from an EMBL/GenBank/DDBJ whole genome shotgun (WGS) entry which is preliminary data.</text>
</comment>
<dbReference type="InterPro" id="IPR011047">
    <property type="entry name" value="Quinoprotein_ADH-like_sf"/>
</dbReference>
<dbReference type="InterPro" id="IPR015943">
    <property type="entry name" value="WD40/YVTN_repeat-like_dom_sf"/>
</dbReference>
<name>D4AP77_ARTBC</name>
<feature type="region of interest" description="Disordered" evidence="4">
    <location>
        <begin position="977"/>
        <end position="997"/>
    </location>
</feature>